<dbReference type="OMA" id="LANADCP"/>
<feature type="compositionally biased region" description="Basic and acidic residues" evidence="1">
    <location>
        <begin position="138"/>
        <end position="156"/>
    </location>
</feature>
<evidence type="ECO:0000256" key="1">
    <source>
        <dbReference type="SAM" id="MobiDB-lite"/>
    </source>
</evidence>
<dbReference type="PANTHER" id="PTHR38522:SF2">
    <property type="entry name" value="PLASMA MEMBRANE-ASSOCIATED CATION-BINDING PROTEIN 1"/>
    <property type="match status" value="1"/>
</dbReference>
<dbReference type="EMBL" id="CM035406">
    <property type="protein sequence ID" value="KAH7447078.1"/>
    <property type="molecule type" value="Genomic_DNA"/>
</dbReference>
<comment type="caution">
    <text evidence="2">The sequence shown here is derived from an EMBL/GenBank/DDBJ whole genome shotgun (WGS) entry which is preliminary data.</text>
</comment>
<feature type="compositionally biased region" description="Low complexity" evidence="1">
    <location>
        <begin position="173"/>
        <end position="187"/>
    </location>
</feature>
<dbReference type="AlphaFoldDB" id="A0A8T2VJ34"/>
<dbReference type="InterPro" id="IPR008469">
    <property type="entry name" value="DREPP"/>
</dbReference>
<dbReference type="PANTHER" id="PTHR38522">
    <property type="entry name" value="PLASMA MEMBRANE-ASSOCIATED CATION-BINDING PROTEIN 1"/>
    <property type="match status" value="1"/>
</dbReference>
<proteinExistence type="predicted"/>
<sequence length="197" mass="21418">MSYWKNKVLPKLKKLLHKGKKSQSEEDRKAFDESKDNFAKEIEDNQEALQPKVVTIYRSSANEAKVLLKEPTKSGVSESPKVVEYLLLELANADCPGARTLSDYTAKHGAVAMSEAIVFLLSKLTIFVAAEEAPPSSKIEEREIDVPATDGDKDVAKTTTTATDEEVLKTKEPVATTTPVSATVEPVNEVPSAAPTS</sequence>
<dbReference type="Proteomes" id="UP000825935">
    <property type="component" value="Chromosome 1"/>
</dbReference>
<dbReference type="GO" id="GO:0005886">
    <property type="term" value="C:plasma membrane"/>
    <property type="evidence" value="ECO:0007669"/>
    <property type="project" value="InterPro"/>
</dbReference>
<protein>
    <submittedName>
        <fullName evidence="2">Uncharacterized protein</fullName>
    </submittedName>
</protein>
<evidence type="ECO:0000313" key="3">
    <source>
        <dbReference type="Proteomes" id="UP000825935"/>
    </source>
</evidence>
<accession>A0A8T2VJ34</accession>
<gene>
    <name evidence="2" type="ORF">KP509_01G090100</name>
</gene>
<dbReference type="OrthoDB" id="1933409at2759"/>
<keyword evidence="3" id="KW-1185">Reference proteome</keyword>
<name>A0A8T2VJ34_CERRI</name>
<organism evidence="2 3">
    <name type="scientific">Ceratopteris richardii</name>
    <name type="common">Triangle waterfern</name>
    <dbReference type="NCBI Taxonomy" id="49495"/>
    <lineage>
        <taxon>Eukaryota</taxon>
        <taxon>Viridiplantae</taxon>
        <taxon>Streptophyta</taxon>
        <taxon>Embryophyta</taxon>
        <taxon>Tracheophyta</taxon>
        <taxon>Polypodiopsida</taxon>
        <taxon>Polypodiidae</taxon>
        <taxon>Polypodiales</taxon>
        <taxon>Pteridineae</taxon>
        <taxon>Pteridaceae</taxon>
        <taxon>Parkerioideae</taxon>
        <taxon>Ceratopteris</taxon>
    </lineage>
</organism>
<feature type="region of interest" description="Disordered" evidence="1">
    <location>
        <begin position="138"/>
        <end position="197"/>
    </location>
</feature>
<evidence type="ECO:0000313" key="2">
    <source>
        <dbReference type="EMBL" id="KAH7447078.1"/>
    </source>
</evidence>
<feature type="compositionally biased region" description="Basic and acidic residues" evidence="1">
    <location>
        <begin position="22"/>
        <end position="37"/>
    </location>
</feature>
<dbReference type="Pfam" id="PF05558">
    <property type="entry name" value="DREPP"/>
    <property type="match status" value="1"/>
</dbReference>
<feature type="region of interest" description="Disordered" evidence="1">
    <location>
        <begin position="15"/>
        <end position="37"/>
    </location>
</feature>
<reference evidence="2" key="1">
    <citation type="submission" date="2021-08" db="EMBL/GenBank/DDBJ databases">
        <title>WGS assembly of Ceratopteris richardii.</title>
        <authorList>
            <person name="Marchant D.B."/>
            <person name="Chen G."/>
            <person name="Jenkins J."/>
            <person name="Shu S."/>
            <person name="Leebens-Mack J."/>
            <person name="Grimwood J."/>
            <person name="Schmutz J."/>
            <person name="Soltis P."/>
            <person name="Soltis D."/>
            <person name="Chen Z.-H."/>
        </authorList>
    </citation>
    <scope>NUCLEOTIDE SEQUENCE</scope>
    <source>
        <strain evidence="2">Whitten #5841</strain>
        <tissue evidence="2">Leaf</tissue>
    </source>
</reference>